<accession>A0A6J6U234</accession>
<dbReference type="SUPFAM" id="SSF55931">
    <property type="entry name" value="Glutamine synthetase/guanido kinase"/>
    <property type="match status" value="1"/>
</dbReference>
<dbReference type="PANTHER" id="PTHR43785:SF12">
    <property type="entry name" value="TYPE-1 GLUTAMINE SYNTHETASE 2"/>
    <property type="match status" value="1"/>
</dbReference>
<keyword evidence="1" id="KW-0436">Ligase</keyword>
<dbReference type="PROSITE" id="PS51987">
    <property type="entry name" value="GS_CATALYTIC"/>
    <property type="match status" value="1"/>
</dbReference>
<evidence type="ECO:0000313" key="4">
    <source>
        <dbReference type="EMBL" id="CAB4753506.1"/>
    </source>
</evidence>
<dbReference type="GO" id="GO:0004356">
    <property type="term" value="F:glutamine synthetase activity"/>
    <property type="evidence" value="ECO:0007669"/>
    <property type="project" value="InterPro"/>
</dbReference>
<organism evidence="4">
    <name type="scientific">freshwater metagenome</name>
    <dbReference type="NCBI Taxonomy" id="449393"/>
    <lineage>
        <taxon>unclassified sequences</taxon>
        <taxon>metagenomes</taxon>
        <taxon>ecological metagenomes</taxon>
    </lineage>
</organism>
<dbReference type="InterPro" id="IPR014746">
    <property type="entry name" value="Gln_synth/guanido_kin_cat_dom"/>
</dbReference>
<dbReference type="InterPro" id="IPR008146">
    <property type="entry name" value="Gln_synth_cat_dom"/>
</dbReference>
<name>A0A6J6U234_9ZZZZ</name>
<dbReference type="Gene3D" id="3.30.590.10">
    <property type="entry name" value="Glutamine synthetase/guanido kinase, catalytic domain"/>
    <property type="match status" value="1"/>
</dbReference>
<dbReference type="Pfam" id="PF00120">
    <property type="entry name" value="Gln-synt_C"/>
    <property type="match status" value="1"/>
</dbReference>
<dbReference type="AlphaFoldDB" id="A0A6J6U234"/>
<gene>
    <name evidence="3" type="ORF">UFOPK2602_00901</name>
    <name evidence="4" type="ORF">UFOPK2806_01162</name>
    <name evidence="5" type="ORF">UFOPK4306_02634</name>
</gene>
<evidence type="ECO:0000313" key="5">
    <source>
        <dbReference type="EMBL" id="CAB5069000.1"/>
    </source>
</evidence>
<proteinExistence type="predicted"/>
<evidence type="ECO:0000313" key="3">
    <source>
        <dbReference type="EMBL" id="CAB4706657.1"/>
    </source>
</evidence>
<dbReference type="EMBL" id="CAEZXX010000050">
    <property type="protein sequence ID" value="CAB4706657.1"/>
    <property type="molecule type" value="Genomic_DNA"/>
</dbReference>
<dbReference type="SMART" id="SM01230">
    <property type="entry name" value="Gln-synt_C"/>
    <property type="match status" value="1"/>
</dbReference>
<feature type="domain" description="GS catalytic" evidence="2">
    <location>
        <begin position="97"/>
        <end position="427"/>
    </location>
</feature>
<dbReference type="EMBL" id="CAFBQP010000184">
    <property type="protein sequence ID" value="CAB5069000.1"/>
    <property type="molecule type" value="Genomic_DNA"/>
</dbReference>
<evidence type="ECO:0000259" key="2">
    <source>
        <dbReference type="PROSITE" id="PS51987"/>
    </source>
</evidence>
<protein>
    <submittedName>
        <fullName evidence="4">Unannotated protein</fullName>
    </submittedName>
</protein>
<evidence type="ECO:0000256" key="1">
    <source>
        <dbReference type="ARBA" id="ARBA00022598"/>
    </source>
</evidence>
<reference evidence="4" key="1">
    <citation type="submission" date="2020-05" db="EMBL/GenBank/DDBJ databases">
        <authorList>
            <person name="Chiriac C."/>
            <person name="Salcher M."/>
            <person name="Ghai R."/>
            <person name="Kavagutti S V."/>
        </authorList>
    </citation>
    <scope>NUCLEOTIDE SEQUENCE</scope>
</reference>
<dbReference type="PANTHER" id="PTHR43785">
    <property type="entry name" value="GAMMA-GLUTAMYLPUTRESCINE SYNTHETASE"/>
    <property type="match status" value="1"/>
</dbReference>
<dbReference type="EMBL" id="CAEZYY010000012">
    <property type="protein sequence ID" value="CAB4753506.1"/>
    <property type="molecule type" value="Genomic_DNA"/>
</dbReference>
<sequence length="427" mass="46856">MVSPRVRTLFTDHLGLARTRYLPGEPHTNRIRHCLTLFAQNFDNQMTVGAPGSRFLEGMPDCEAVFDRSEMRPSWVEGERLVVCDLYFRDELLDVAPRTVLRNAIALWESLGLDPYVGIELEAFPLEPDGSGGWRAVSAPGSIVYQTGPIADPHGLIDDVLEGAVRAGLAVEAAHTEYDAPQLEFTLHYDRALKAVDDIAVFKLMAQEIARQKGLHLTFMGKPFTAAGGSGLHVNLSLRNAEGTNALVDTSGDYGLSDTARWAIGGLLAHHEALSAIVAPTVNSYKRLRAGQMAGFWANWGLDHRFTTVRVSPERGASTRLEYRQPDGAANPYLATAAVLVAGYLGVMNRIEPPVIETNDAIETASTSRSTPENLSIALDALEADTEFASAFGQMCVDNLLAIKREEWAKYAAHTTDWEHKYYLPFL</sequence>